<evidence type="ECO:0000256" key="4">
    <source>
        <dbReference type="ARBA" id="ARBA00022679"/>
    </source>
</evidence>
<organism evidence="13 14">
    <name type="scientific">Corynebacterium provencense</name>
    <dbReference type="NCBI Taxonomy" id="1737425"/>
    <lineage>
        <taxon>Bacteria</taxon>
        <taxon>Bacillati</taxon>
        <taxon>Actinomycetota</taxon>
        <taxon>Actinomycetes</taxon>
        <taxon>Mycobacteriales</taxon>
        <taxon>Corynebacteriaceae</taxon>
        <taxon>Corynebacterium</taxon>
    </lineage>
</organism>
<evidence type="ECO:0000256" key="9">
    <source>
        <dbReference type="SAM" id="MobiDB-lite"/>
    </source>
</evidence>
<dbReference type="InterPro" id="IPR011712">
    <property type="entry name" value="Sig_transdc_His_kin_sub3_dim/P"/>
</dbReference>
<dbReference type="Pfam" id="PF07730">
    <property type="entry name" value="HisKA_3"/>
    <property type="match status" value="1"/>
</dbReference>
<evidence type="ECO:0000313" key="13">
    <source>
        <dbReference type="EMBL" id="AWT27206.1"/>
    </source>
</evidence>
<dbReference type="KEGG" id="cpre:Csp1_24580"/>
<dbReference type="PANTHER" id="PTHR24421">
    <property type="entry name" value="NITRATE/NITRITE SENSOR PROTEIN NARX-RELATED"/>
    <property type="match status" value="1"/>
</dbReference>
<keyword evidence="10" id="KW-0812">Transmembrane</keyword>
<dbReference type="GO" id="GO:0005524">
    <property type="term" value="F:ATP binding"/>
    <property type="evidence" value="ECO:0007669"/>
    <property type="project" value="UniProtKB-KW"/>
</dbReference>
<keyword evidence="7" id="KW-0067">ATP-binding</keyword>
<dbReference type="Pfam" id="PF23539">
    <property type="entry name" value="DUF7134"/>
    <property type="match status" value="1"/>
</dbReference>
<feature type="domain" description="DUF7134" evidence="12">
    <location>
        <begin position="85"/>
        <end position="194"/>
    </location>
</feature>
<keyword evidence="8" id="KW-0902">Two-component regulatory system</keyword>
<dbReference type="Gene3D" id="3.30.565.10">
    <property type="entry name" value="Histidine kinase-like ATPase, C-terminal domain"/>
    <property type="match status" value="1"/>
</dbReference>
<evidence type="ECO:0000259" key="11">
    <source>
        <dbReference type="Pfam" id="PF07730"/>
    </source>
</evidence>
<evidence type="ECO:0000313" key="14">
    <source>
        <dbReference type="Proteomes" id="UP000247696"/>
    </source>
</evidence>
<dbReference type="OrthoDB" id="227596at2"/>
<keyword evidence="3" id="KW-0597">Phosphoprotein</keyword>
<feature type="region of interest" description="Disordered" evidence="9">
    <location>
        <begin position="47"/>
        <end position="67"/>
    </location>
</feature>
<dbReference type="GO" id="GO:0000155">
    <property type="term" value="F:phosphorelay sensor kinase activity"/>
    <property type="evidence" value="ECO:0007669"/>
    <property type="project" value="InterPro"/>
</dbReference>
<keyword evidence="6 13" id="KW-0418">Kinase</keyword>
<gene>
    <name evidence="13" type="primary">desK_2</name>
    <name evidence="13" type="ORF">Csp1_24580</name>
</gene>
<keyword evidence="14" id="KW-1185">Reference proteome</keyword>
<name>A0A2Z3YQT2_9CORY</name>
<evidence type="ECO:0000256" key="3">
    <source>
        <dbReference type="ARBA" id="ARBA00022553"/>
    </source>
</evidence>
<evidence type="ECO:0000256" key="10">
    <source>
        <dbReference type="SAM" id="Phobius"/>
    </source>
</evidence>
<dbReference type="InterPro" id="IPR050482">
    <property type="entry name" value="Sensor_HK_TwoCompSys"/>
</dbReference>
<reference evidence="14" key="1">
    <citation type="submission" date="2017-11" db="EMBL/GenBank/DDBJ databases">
        <title>Otitis media/interna in a cat caused by the recently described species Corynebacterium provencense.</title>
        <authorList>
            <person name="Kittl S."/>
            <person name="Brodard I."/>
            <person name="Rychener L."/>
            <person name="Jores J."/>
            <person name="Roosje P."/>
            <person name="Gobeli Brawand S."/>
        </authorList>
    </citation>
    <scope>NUCLEOTIDE SEQUENCE [LARGE SCALE GENOMIC DNA]</scope>
    <source>
        <strain evidence="14">17KM38</strain>
    </source>
</reference>
<feature type="domain" description="Signal transduction histidine kinase subgroup 3 dimerisation and phosphoacceptor" evidence="11">
    <location>
        <begin position="222"/>
        <end position="287"/>
    </location>
</feature>
<feature type="compositionally biased region" description="Pro residues" evidence="9">
    <location>
        <begin position="49"/>
        <end position="60"/>
    </location>
</feature>
<keyword evidence="10" id="KW-1133">Transmembrane helix</keyword>
<dbReference type="Gene3D" id="1.20.5.1930">
    <property type="match status" value="1"/>
</dbReference>
<accession>A0A2Z3YQT2</accession>
<dbReference type="SUPFAM" id="SSF55874">
    <property type="entry name" value="ATPase domain of HSP90 chaperone/DNA topoisomerase II/histidine kinase"/>
    <property type="match status" value="1"/>
</dbReference>
<keyword evidence="10" id="KW-0472">Membrane</keyword>
<feature type="transmembrane region" description="Helical" evidence="10">
    <location>
        <begin position="146"/>
        <end position="165"/>
    </location>
</feature>
<evidence type="ECO:0000256" key="6">
    <source>
        <dbReference type="ARBA" id="ARBA00022777"/>
    </source>
</evidence>
<keyword evidence="5" id="KW-0547">Nucleotide-binding</keyword>
<dbReference type="CDD" id="cd16917">
    <property type="entry name" value="HATPase_UhpB-NarQ-NarX-like"/>
    <property type="match status" value="1"/>
</dbReference>
<evidence type="ECO:0000256" key="5">
    <source>
        <dbReference type="ARBA" id="ARBA00022741"/>
    </source>
</evidence>
<feature type="transmembrane region" description="Helical" evidence="10">
    <location>
        <begin position="109"/>
        <end position="134"/>
    </location>
</feature>
<protein>
    <recommendedName>
        <fullName evidence="2">histidine kinase</fullName>
        <ecNumber evidence="2">2.7.13.3</ecNumber>
    </recommendedName>
</protein>
<sequence length="424" mass="44800">MTSGNNGFMSFHRPHEEPDALRRIPARAADLAVVVLILVSTALLGPRPSGDPGPQAPRPAPGDGVGFSDMTGIDDPDRFWFIVPVTAVAAALLILLRRRWPVPVFVATLVLYVITVVLELPVFGIGIAAVVASYSVATRRSRTTTLVVGVLGAGVVAVLSLLYSGELTLDPQVFQIAAGIAIGCALGDSTRSRREYTAAMTERAERAEQTREAEARRQVAEERLRIAQDLHDTVAHRISVISLHAGAASAALERDPDKARESLGTIRTASREVLGEIGVLLRYLRTEDGQSAAAMPQPGTGDIDALITTVRDSGLAVDYSTEGDLDRVDDITGRVLYRVVQEGLTNAGKHGSGHTATLTIGVGTARVTVTVTNPVAATDRNQPDAPHGGLGLTGLRERVSAAGGTVHTTVDGTSFRLDAELPLR</sequence>
<dbReference type="EMBL" id="CP024988">
    <property type="protein sequence ID" value="AWT27206.1"/>
    <property type="molecule type" value="Genomic_DNA"/>
</dbReference>
<dbReference type="PANTHER" id="PTHR24421:SF10">
    <property type="entry name" value="NITRATE_NITRITE SENSOR PROTEIN NARQ"/>
    <property type="match status" value="1"/>
</dbReference>
<evidence type="ECO:0000256" key="2">
    <source>
        <dbReference type="ARBA" id="ARBA00012438"/>
    </source>
</evidence>
<dbReference type="InterPro" id="IPR036890">
    <property type="entry name" value="HATPase_C_sf"/>
</dbReference>
<dbReference type="AlphaFoldDB" id="A0A2Z3YQT2"/>
<proteinExistence type="predicted"/>
<feature type="transmembrane region" description="Helical" evidence="10">
    <location>
        <begin position="79"/>
        <end position="97"/>
    </location>
</feature>
<dbReference type="GO" id="GO:0016020">
    <property type="term" value="C:membrane"/>
    <property type="evidence" value="ECO:0007669"/>
    <property type="project" value="InterPro"/>
</dbReference>
<comment type="catalytic activity">
    <reaction evidence="1">
        <text>ATP + protein L-histidine = ADP + protein N-phospho-L-histidine.</text>
        <dbReference type="EC" id="2.7.13.3"/>
    </reaction>
</comment>
<keyword evidence="4 13" id="KW-0808">Transferase</keyword>
<evidence type="ECO:0000256" key="1">
    <source>
        <dbReference type="ARBA" id="ARBA00000085"/>
    </source>
</evidence>
<dbReference type="GO" id="GO:0046983">
    <property type="term" value="F:protein dimerization activity"/>
    <property type="evidence" value="ECO:0007669"/>
    <property type="project" value="InterPro"/>
</dbReference>
<dbReference type="Proteomes" id="UP000247696">
    <property type="component" value="Chromosome"/>
</dbReference>
<evidence type="ECO:0000259" key="12">
    <source>
        <dbReference type="Pfam" id="PF23539"/>
    </source>
</evidence>
<dbReference type="InterPro" id="IPR055558">
    <property type="entry name" value="DUF7134"/>
</dbReference>
<evidence type="ECO:0000256" key="7">
    <source>
        <dbReference type="ARBA" id="ARBA00022840"/>
    </source>
</evidence>
<dbReference type="EC" id="2.7.13.3" evidence="2"/>
<evidence type="ECO:0000256" key="8">
    <source>
        <dbReference type="ARBA" id="ARBA00023012"/>
    </source>
</evidence>